<evidence type="ECO:0000256" key="1">
    <source>
        <dbReference type="SAM" id="SignalP"/>
    </source>
</evidence>
<feature type="chain" id="PRO_5046397748" description="Lipoprotein" evidence="1">
    <location>
        <begin position="22"/>
        <end position="119"/>
    </location>
</feature>
<dbReference type="Proteomes" id="UP001442468">
    <property type="component" value="Unassembled WGS sequence"/>
</dbReference>
<proteinExistence type="predicted"/>
<gene>
    <name evidence="2" type="ORF">ABE960_00600</name>
</gene>
<dbReference type="PROSITE" id="PS51257">
    <property type="entry name" value="PROKAR_LIPOPROTEIN"/>
    <property type="match status" value="1"/>
</dbReference>
<name>A0ABV1NAD6_9GAMM</name>
<protein>
    <recommendedName>
        <fullName evidence="4">Lipoprotein</fullName>
    </recommendedName>
</protein>
<keyword evidence="1" id="KW-0732">Signal</keyword>
<organism evidence="2 3">
    <name type="scientific">Halomonas aquatica</name>
    <dbReference type="NCBI Taxonomy" id="3151123"/>
    <lineage>
        <taxon>Bacteria</taxon>
        <taxon>Pseudomonadati</taxon>
        <taxon>Pseudomonadota</taxon>
        <taxon>Gammaproteobacteria</taxon>
        <taxon>Oceanospirillales</taxon>
        <taxon>Halomonadaceae</taxon>
        <taxon>Halomonas</taxon>
    </lineage>
</organism>
<sequence>MKGKILIAVSIALLVTGCTSVGVTPVNNFAAKPASCQLDIYVSESDIQRSYQTACLIDSRTGTTAFHRKNAAAAIDHARAEACGCGADAMLINATDTQGVTMTTWGQGKAIIQAIRYND</sequence>
<reference evidence="2 3" key="1">
    <citation type="submission" date="2024-05" db="EMBL/GenBank/DDBJ databases">
        <title>Halomonas sp. SSM6 16S ribosomal RNA gene Genome sequencing and assembly.</title>
        <authorList>
            <person name="Yook S."/>
        </authorList>
    </citation>
    <scope>NUCLEOTIDE SEQUENCE [LARGE SCALE GENOMIC DNA]</scope>
    <source>
        <strain evidence="2 3">SSM6</strain>
    </source>
</reference>
<accession>A0ABV1NAD6</accession>
<evidence type="ECO:0000313" key="2">
    <source>
        <dbReference type="EMBL" id="MEQ6916026.1"/>
    </source>
</evidence>
<evidence type="ECO:0008006" key="4">
    <source>
        <dbReference type="Google" id="ProtNLM"/>
    </source>
</evidence>
<keyword evidence="3" id="KW-1185">Reference proteome</keyword>
<feature type="signal peptide" evidence="1">
    <location>
        <begin position="1"/>
        <end position="21"/>
    </location>
</feature>
<dbReference type="EMBL" id="JBEGCJ010000001">
    <property type="protein sequence ID" value="MEQ6916026.1"/>
    <property type="molecule type" value="Genomic_DNA"/>
</dbReference>
<comment type="caution">
    <text evidence="2">The sequence shown here is derived from an EMBL/GenBank/DDBJ whole genome shotgun (WGS) entry which is preliminary data.</text>
</comment>
<evidence type="ECO:0000313" key="3">
    <source>
        <dbReference type="Proteomes" id="UP001442468"/>
    </source>
</evidence>
<dbReference type="RefSeq" id="WP_349760278.1">
    <property type="nucleotide sequence ID" value="NZ_JBEGCJ010000001.1"/>
</dbReference>